<evidence type="ECO:0000256" key="4">
    <source>
        <dbReference type="ARBA" id="ARBA00023242"/>
    </source>
</evidence>
<keyword evidence="8" id="KW-1185">Reference proteome</keyword>
<feature type="compositionally biased region" description="Polar residues" evidence="5">
    <location>
        <begin position="251"/>
        <end position="275"/>
    </location>
</feature>
<evidence type="ECO:0000256" key="2">
    <source>
        <dbReference type="ARBA" id="ARBA00023015"/>
    </source>
</evidence>
<evidence type="ECO:0000259" key="6">
    <source>
        <dbReference type="PROSITE" id="PS50888"/>
    </source>
</evidence>
<dbReference type="PANTHER" id="PTHR46117:SF3">
    <property type="entry name" value="FI24210P1"/>
    <property type="match status" value="1"/>
</dbReference>
<dbReference type="SUPFAM" id="SSF47459">
    <property type="entry name" value="HLH, helix-loop-helix DNA-binding domain"/>
    <property type="match status" value="1"/>
</dbReference>
<dbReference type="InterPro" id="IPR051732">
    <property type="entry name" value="USF"/>
</dbReference>
<organism evidence="7 8">
    <name type="scientific">Paragonimus westermani</name>
    <dbReference type="NCBI Taxonomy" id="34504"/>
    <lineage>
        <taxon>Eukaryota</taxon>
        <taxon>Metazoa</taxon>
        <taxon>Spiralia</taxon>
        <taxon>Lophotrochozoa</taxon>
        <taxon>Platyhelminthes</taxon>
        <taxon>Trematoda</taxon>
        <taxon>Digenea</taxon>
        <taxon>Plagiorchiida</taxon>
        <taxon>Troglotremata</taxon>
        <taxon>Troglotrematidae</taxon>
        <taxon>Paragonimus</taxon>
    </lineage>
</organism>
<comment type="subcellular location">
    <subcellularLocation>
        <location evidence="1">Nucleus</location>
    </subcellularLocation>
</comment>
<dbReference type="GO" id="GO:0000978">
    <property type="term" value="F:RNA polymerase II cis-regulatory region sequence-specific DNA binding"/>
    <property type="evidence" value="ECO:0007669"/>
    <property type="project" value="TreeGrafter"/>
</dbReference>
<accession>A0A5J4NJB6</accession>
<dbReference type="GO" id="GO:0005634">
    <property type="term" value="C:nucleus"/>
    <property type="evidence" value="ECO:0007669"/>
    <property type="project" value="UniProtKB-SubCell"/>
</dbReference>
<protein>
    <recommendedName>
        <fullName evidence="6">BHLH domain-containing protein</fullName>
    </recommendedName>
</protein>
<evidence type="ECO:0000256" key="5">
    <source>
        <dbReference type="SAM" id="MobiDB-lite"/>
    </source>
</evidence>
<keyword evidence="3" id="KW-0804">Transcription</keyword>
<dbReference type="PANTHER" id="PTHR46117">
    <property type="entry name" value="FI24210P1"/>
    <property type="match status" value="1"/>
</dbReference>
<evidence type="ECO:0000256" key="1">
    <source>
        <dbReference type="ARBA" id="ARBA00004123"/>
    </source>
</evidence>
<dbReference type="Proteomes" id="UP000324629">
    <property type="component" value="Unassembled WGS sequence"/>
</dbReference>
<feature type="region of interest" description="Disordered" evidence="5">
    <location>
        <begin position="349"/>
        <end position="369"/>
    </location>
</feature>
<dbReference type="PROSITE" id="PS50888">
    <property type="entry name" value="BHLH"/>
    <property type="match status" value="1"/>
</dbReference>
<gene>
    <name evidence="7" type="ORF">DEA37_0003291</name>
</gene>
<feature type="domain" description="BHLH" evidence="6">
    <location>
        <begin position="499"/>
        <end position="553"/>
    </location>
</feature>
<dbReference type="EMBL" id="QNGE01002408">
    <property type="protein sequence ID" value="KAA3675635.1"/>
    <property type="molecule type" value="Genomic_DNA"/>
</dbReference>
<evidence type="ECO:0000256" key="3">
    <source>
        <dbReference type="ARBA" id="ARBA00023163"/>
    </source>
</evidence>
<feature type="non-terminal residue" evidence="7">
    <location>
        <position position="1"/>
    </location>
</feature>
<dbReference type="InterPro" id="IPR011598">
    <property type="entry name" value="bHLH_dom"/>
</dbReference>
<dbReference type="GO" id="GO:0000981">
    <property type="term" value="F:DNA-binding transcription factor activity, RNA polymerase II-specific"/>
    <property type="evidence" value="ECO:0007669"/>
    <property type="project" value="TreeGrafter"/>
</dbReference>
<comment type="caution">
    <text evidence="7">The sequence shown here is derived from an EMBL/GenBank/DDBJ whole genome shotgun (WGS) entry which is preliminary data.</text>
</comment>
<dbReference type="Pfam" id="PF00010">
    <property type="entry name" value="HLH"/>
    <property type="match status" value="1"/>
</dbReference>
<name>A0A5J4NJB6_9TREM</name>
<feature type="region of interest" description="Disordered" evidence="5">
    <location>
        <begin position="245"/>
        <end position="275"/>
    </location>
</feature>
<dbReference type="InterPro" id="IPR036638">
    <property type="entry name" value="HLH_DNA-bd_sf"/>
</dbReference>
<reference evidence="7 8" key="1">
    <citation type="journal article" date="2019" name="Gigascience">
        <title>Whole-genome sequence of the oriental lung fluke Paragonimus westermani.</title>
        <authorList>
            <person name="Oey H."/>
            <person name="Zakrzewski M."/>
            <person name="Narain K."/>
            <person name="Devi K.R."/>
            <person name="Agatsuma T."/>
            <person name="Nawaratna S."/>
            <person name="Gobert G.N."/>
            <person name="Jones M.K."/>
            <person name="Ragan M.A."/>
            <person name="McManus D.P."/>
            <person name="Krause L."/>
        </authorList>
    </citation>
    <scope>NUCLEOTIDE SEQUENCE [LARGE SCALE GENOMIC DNA]</scope>
    <source>
        <strain evidence="7 8">IND2009</strain>
    </source>
</reference>
<evidence type="ECO:0000313" key="7">
    <source>
        <dbReference type="EMBL" id="KAA3675635.1"/>
    </source>
</evidence>
<keyword evidence="4" id="KW-0539">Nucleus</keyword>
<dbReference type="CDD" id="cd11396">
    <property type="entry name" value="bHLHzip_USF"/>
    <property type="match status" value="1"/>
</dbReference>
<keyword evidence="2" id="KW-0805">Transcription regulation</keyword>
<dbReference type="AlphaFoldDB" id="A0A5J4NJB6"/>
<feature type="compositionally biased region" description="Low complexity" evidence="5">
    <location>
        <begin position="358"/>
        <end position="369"/>
    </location>
</feature>
<feature type="region of interest" description="Disordered" evidence="5">
    <location>
        <begin position="605"/>
        <end position="627"/>
    </location>
</feature>
<proteinExistence type="predicted"/>
<sequence length="755" mass="79413">SPVGLAAFIRETQKQRSASTTPLELPVTSENGLIDPCTDEIRVSSPAPQMVTSSTSALLTLAHSTHSTLADGDLGLRVMDPSLPVDGAGVDSGSVQPTAFISLQPAPGSLLSSSDLQQLVASGEFMTSAARQTLLGQPSDGTTRQLYLLVPSDCPVIMSRASANQSASSPILDSSTSAAPVLEAISPGIEPEENCTRLPSQTIPSTSSPQPVTVALPQLTGAVLAPISSTSTALSTLIAGLEVRNHPPPSQQSRCPSTSPFRWSTPNSTAHTTDSSRFRLPIQLPGVSLSDHNILSTDQTAYPNAAVNGISTLLGAVKSDPDMYTPNGHPYPALVDDVNRFRSYPTYSQSANTHELGTGRTPSSGASATSAAFFQPDLSSSILVPPPGGSNGNANNSTCPITNSSSSNSNDSAISAHLLPSPSLPRVNSTFSTGNLPASSTVTVSGAPSLLPASTTATTLLLDECRRRNILPAGNGNGRNDQAPTTYLEHLNPESKDVRRRVSHNEVERRRRDRINTWISELYKLLPPDEQAKSQYQSKGIVLKRVCEYFQNVDSMLKAANAAVDQARVENGLLRQRNRELQQENQLLSASLHLGAAAAAAHLKNRQPRGPNSLHSSPDELNGTGDGSAQLMMKEAVESTPDYPASVTVLTVNTGTDYNNATHHGSNLIQTNTPSCLVPNPSSVSTAGYLTLAGPHSADTTSNVFTIHTVAPCTTTSNSTTLVVSPNANLINPMVRPLTLPSLDLVANHTDGRPE</sequence>
<evidence type="ECO:0000313" key="8">
    <source>
        <dbReference type="Proteomes" id="UP000324629"/>
    </source>
</evidence>
<dbReference type="GO" id="GO:0046983">
    <property type="term" value="F:protein dimerization activity"/>
    <property type="evidence" value="ECO:0007669"/>
    <property type="project" value="InterPro"/>
</dbReference>
<dbReference type="Gene3D" id="4.10.280.10">
    <property type="entry name" value="Helix-loop-helix DNA-binding domain"/>
    <property type="match status" value="1"/>
</dbReference>
<dbReference type="SMART" id="SM00353">
    <property type="entry name" value="HLH"/>
    <property type="match status" value="1"/>
</dbReference>